<keyword evidence="6" id="KW-0999">Mitochondrion inner membrane</keyword>
<evidence type="ECO:0000313" key="13">
    <source>
        <dbReference type="Ensembl" id="ENSLLEP00000028683.1"/>
    </source>
</evidence>
<comment type="subcellular location">
    <subcellularLocation>
        <location evidence="1">Mitochondrion inner membrane</location>
        <topology evidence="1">Multi-pass membrane protein</topology>
    </subcellularLocation>
</comment>
<dbReference type="Proteomes" id="UP000694569">
    <property type="component" value="Unplaced"/>
</dbReference>
<feature type="transmembrane region" description="Helical" evidence="12">
    <location>
        <begin position="12"/>
        <end position="34"/>
    </location>
</feature>
<dbReference type="InterPro" id="IPR023395">
    <property type="entry name" value="MCP_dom_sf"/>
</dbReference>
<evidence type="ECO:0008006" key="15">
    <source>
        <dbReference type="Google" id="ProtNLM"/>
    </source>
</evidence>
<dbReference type="PANTHER" id="PTHR46131">
    <property type="entry name" value="SD08549P"/>
    <property type="match status" value="1"/>
</dbReference>
<dbReference type="PANTHER" id="PTHR46131:SF5">
    <property type="entry name" value="SOLUTE CARRIER FAMILY 25 MEMBER 53"/>
    <property type="match status" value="1"/>
</dbReference>
<dbReference type="InterPro" id="IPR018108">
    <property type="entry name" value="MCP_transmembrane"/>
</dbReference>
<keyword evidence="14" id="KW-1185">Reference proteome</keyword>
<evidence type="ECO:0000256" key="4">
    <source>
        <dbReference type="ARBA" id="ARBA00022692"/>
    </source>
</evidence>
<evidence type="ECO:0000256" key="12">
    <source>
        <dbReference type="SAM" id="Phobius"/>
    </source>
</evidence>
<keyword evidence="5" id="KW-0677">Repeat</keyword>
<dbReference type="AlphaFoldDB" id="A0A8C5PVK7"/>
<evidence type="ECO:0000313" key="14">
    <source>
        <dbReference type="Proteomes" id="UP000694569"/>
    </source>
</evidence>
<keyword evidence="9 10" id="KW-0472">Membrane</keyword>
<evidence type="ECO:0000256" key="6">
    <source>
        <dbReference type="ARBA" id="ARBA00022792"/>
    </source>
</evidence>
<proteinExistence type="inferred from homology"/>
<feature type="transmembrane region" description="Helical" evidence="12">
    <location>
        <begin position="200"/>
        <end position="221"/>
    </location>
</feature>
<evidence type="ECO:0000256" key="2">
    <source>
        <dbReference type="ARBA" id="ARBA00006375"/>
    </source>
</evidence>
<name>A0A8C5PVK7_9ANUR</name>
<dbReference type="OrthoDB" id="2139348at2759"/>
<evidence type="ECO:0000256" key="10">
    <source>
        <dbReference type="PROSITE-ProRule" id="PRU00282"/>
    </source>
</evidence>
<accession>A0A8C5PVK7</accession>
<feature type="transmembrane region" description="Helical" evidence="12">
    <location>
        <begin position="159"/>
        <end position="180"/>
    </location>
</feature>
<dbReference type="GeneTree" id="ENSGT00940000161713"/>
<dbReference type="GO" id="GO:0005743">
    <property type="term" value="C:mitochondrial inner membrane"/>
    <property type="evidence" value="ECO:0007669"/>
    <property type="project" value="UniProtKB-SubCell"/>
</dbReference>
<sequence>MENGNTPRLVFINYNYVVGAASTFLSTVLTFPIYKTIFRQQLHTLSIRAATSQLRREGVRFLYRGLAPPLISKTVQGTVLFGTQGTFQSLLSGVCKTGTTQRTVSGILTGVFEAVLLVPFERVQNILQDGRNNARFPSATSVIQEFKSYKKRNCLSFGFYRGFSIILIRNALGNALYFSLKDPLRDLLTTEKTPRWAPSFGSGALNGALISLMIYPIGVLVSNMQAMVGERLPSIRKVSHGLWTQRGGRITLLYRGASLIVVRSCITWGVTTAIHDALSTKKHSFKNIQTPD</sequence>
<evidence type="ECO:0000256" key="7">
    <source>
        <dbReference type="ARBA" id="ARBA00022989"/>
    </source>
</evidence>
<protein>
    <recommendedName>
        <fullName evidence="15">Solute carrier family 25 member 53</fullName>
    </recommendedName>
</protein>
<keyword evidence="7 12" id="KW-1133">Transmembrane helix</keyword>
<dbReference type="PROSITE" id="PS50920">
    <property type="entry name" value="SOLCAR"/>
    <property type="match status" value="2"/>
</dbReference>
<dbReference type="Gene3D" id="1.50.40.10">
    <property type="entry name" value="Mitochondrial carrier domain"/>
    <property type="match status" value="1"/>
</dbReference>
<evidence type="ECO:0000256" key="8">
    <source>
        <dbReference type="ARBA" id="ARBA00023128"/>
    </source>
</evidence>
<evidence type="ECO:0000256" key="9">
    <source>
        <dbReference type="ARBA" id="ARBA00023136"/>
    </source>
</evidence>
<dbReference type="Pfam" id="PF00153">
    <property type="entry name" value="Mito_carr"/>
    <property type="match status" value="2"/>
</dbReference>
<evidence type="ECO:0000256" key="11">
    <source>
        <dbReference type="RuleBase" id="RU000488"/>
    </source>
</evidence>
<reference evidence="13" key="2">
    <citation type="submission" date="2025-09" db="UniProtKB">
        <authorList>
            <consortium name="Ensembl"/>
        </authorList>
    </citation>
    <scope>IDENTIFICATION</scope>
</reference>
<feature type="repeat" description="Solcar" evidence="10">
    <location>
        <begin position="10"/>
        <end position="90"/>
    </location>
</feature>
<keyword evidence="3 11" id="KW-0813">Transport</keyword>
<evidence type="ECO:0000256" key="3">
    <source>
        <dbReference type="ARBA" id="ARBA00022448"/>
    </source>
</evidence>
<organism evidence="13 14">
    <name type="scientific">Leptobrachium leishanense</name>
    <name type="common">Leishan spiny toad</name>
    <dbReference type="NCBI Taxonomy" id="445787"/>
    <lineage>
        <taxon>Eukaryota</taxon>
        <taxon>Metazoa</taxon>
        <taxon>Chordata</taxon>
        <taxon>Craniata</taxon>
        <taxon>Vertebrata</taxon>
        <taxon>Euteleostomi</taxon>
        <taxon>Amphibia</taxon>
        <taxon>Batrachia</taxon>
        <taxon>Anura</taxon>
        <taxon>Pelobatoidea</taxon>
        <taxon>Megophryidae</taxon>
        <taxon>Leptobrachium</taxon>
    </lineage>
</organism>
<keyword evidence="4 10" id="KW-0812">Transmembrane</keyword>
<feature type="repeat" description="Solcar" evidence="10">
    <location>
        <begin position="97"/>
        <end position="187"/>
    </location>
</feature>
<dbReference type="GO" id="GO:0051724">
    <property type="term" value="F:NAD transmembrane transporter activity"/>
    <property type="evidence" value="ECO:0007669"/>
    <property type="project" value="TreeGrafter"/>
</dbReference>
<evidence type="ECO:0000256" key="5">
    <source>
        <dbReference type="ARBA" id="ARBA00022737"/>
    </source>
</evidence>
<reference evidence="13" key="1">
    <citation type="submission" date="2025-08" db="UniProtKB">
        <authorList>
            <consortium name="Ensembl"/>
        </authorList>
    </citation>
    <scope>IDENTIFICATION</scope>
</reference>
<evidence type="ECO:0000256" key="1">
    <source>
        <dbReference type="ARBA" id="ARBA00004448"/>
    </source>
</evidence>
<dbReference type="Ensembl" id="ENSLLET00000029798.1">
    <property type="protein sequence ID" value="ENSLLEP00000028683.1"/>
    <property type="gene ID" value="ENSLLEG00000018210.1"/>
</dbReference>
<dbReference type="InterPro" id="IPR052465">
    <property type="entry name" value="Mito_NAD+_Carrier"/>
</dbReference>
<comment type="similarity">
    <text evidence="2 11">Belongs to the mitochondrial carrier (TC 2.A.29) family.</text>
</comment>
<keyword evidence="8" id="KW-0496">Mitochondrion</keyword>
<dbReference type="SUPFAM" id="SSF103506">
    <property type="entry name" value="Mitochondrial carrier"/>
    <property type="match status" value="1"/>
</dbReference>